<dbReference type="InterPro" id="IPR001680">
    <property type="entry name" value="WD40_rpt"/>
</dbReference>
<evidence type="ECO:0000256" key="5">
    <source>
        <dbReference type="ARBA" id="ARBA00023110"/>
    </source>
</evidence>
<dbReference type="SUPFAM" id="SSF50891">
    <property type="entry name" value="Cyclophilin-like"/>
    <property type="match status" value="1"/>
</dbReference>
<keyword evidence="6" id="KW-0413">Isomerase</keyword>
<comment type="catalytic activity">
    <reaction evidence="1">
        <text>[protein]-peptidylproline (omega=180) = [protein]-peptidylproline (omega=0)</text>
        <dbReference type="Rhea" id="RHEA:16237"/>
        <dbReference type="Rhea" id="RHEA-COMP:10747"/>
        <dbReference type="Rhea" id="RHEA-COMP:10748"/>
        <dbReference type="ChEBI" id="CHEBI:83833"/>
        <dbReference type="ChEBI" id="CHEBI:83834"/>
        <dbReference type="EC" id="5.2.1.8"/>
    </reaction>
</comment>
<evidence type="ECO:0000259" key="8">
    <source>
        <dbReference type="PROSITE" id="PS50072"/>
    </source>
</evidence>
<protein>
    <recommendedName>
        <fullName evidence="2">peptidylprolyl isomerase</fullName>
        <ecNumber evidence="2">5.2.1.8</ecNumber>
    </recommendedName>
</protein>
<proteinExistence type="predicted"/>
<dbReference type="InterPro" id="IPR044666">
    <property type="entry name" value="Cyclophilin_A-like"/>
</dbReference>
<dbReference type="PROSITE" id="PS50072">
    <property type="entry name" value="CSA_PPIASE_2"/>
    <property type="match status" value="1"/>
</dbReference>
<dbReference type="FunFam" id="2.40.100.10:FF:000003">
    <property type="entry name" value="Peptidylprolyl isomerase domain and WD repeat-containing 1"/>
    <property type="match status" value="1"/>
</dbReference>
<feature type="compositionally biased region" description="Basic and acidic residues" evidence="7">
    <location>
        <begin position="18"/>
        <end position="28"/>
    </location>
</feature>
<evidence type="ECO:0000256" key="1">
    <source>
        <dbReference type="ARBA" id="ARBA00000971"/>
    </source>
</evidence>
<keyword evidence="3" id="KW-0853">WD repeat</keyword>
<dbReference type="Gene3D" id="2.40.100.10">
    <property type="entry name" value="Cyclophilin-like"/>
    <property type="match status" value="1"/>
</dbReference>
<reference evidence="10" key="1">
    <citation type="submission" date="2022-11" db="UniProtKB">
        <authorList>
            <consortium name="WormBaseParasite"/>
        </authorList>
    </citation>
    <scope>IDENTIFICATION</scope>
</reference>
<dbReference type="EC" id="5.2.1.8" evidence="2"/>
<dbReference type="AlphaFoldDB" id="A0A914I6V2"/>
<dbReference type="Proteomes" id="UP000887572">
    <property type="component" value="Unplaced"/>
</dbReference>
<feature type="domain" description="PPIase cyclophilin-type" evidence="8">
    <location>
        <begin position="487"/>
        <end position="642"/>
    </location>
</feature>
<dbReference type="Pfam" id="PF00400">
    <property type="entry name" value="WD40"/>
    <property type="match status" value="1"/>
</dbReference>
<dbReference type="Gene3D" id="2.130.10.10">
    <property type="entry name" value="YVTN repeat-like/Quinoprotein amine dehydrogenase"/>
    <property type="match status" value="1"/>
</dbReference>
<evidence type="ECO:0000313" key="10">
    <source>
        <dbReference type="WBParaSite" id="Gr19_v10_g7454.t1"/>
    </source>
</evidence>
<evidence type="ECO:0000256" key="3">
    <source>
        <dbReference type="ARBA" id="ARBA00022574"/>
    </source>
</evidence>
<keyword evidence="4" id="KW-0677">Repeat</keyword>
<dbReference type="PANTHER" id="PTHR45625">
    <property type="entry name" value="PEPTIDYL-PROLYL CIS-TRANS ISOMERASE-RELATED"/>
    <property type="match status" value="1"/>
</dbReference>
<evidence type="ECO:0000256" key="4">
    <source>
        <dbReference type="ARBA" id="ARBA00022737"/>
    </source>
</evidence>
<dbReference type="Pfam" id="PF00160">
    <property type="entry name" value="Pro_isomerase"/>
    <property type="match status" value="1"/>
</dbReference>
<evidence type="ECO:0000256" key="2">
    <source>
        <dbReference type="ARBA" id="ARBA00013194"/>
    </source>
</evidence>
<dbReference type="WBParaSite" id="Gr19_v10_g7454.t1">
    <property type="protein sequence ID" value="Gr19_v10_g7454.t1"/>
    <property type="gene ID" value="Gr19_v10_g7454"/>
</dbReference>
<dbReference type="PRINTS" id="PR00153">
    <property type="entry name" value="CSAPPISMRASE"/>
</dbReference>
<evidence type="ECO:0000313" key="9">
    <source>
        <dbReference type="Proteomes" id="UP000887572"/>
    </source>
</evidence>
<sequence length="645" mass="72701">MAVDDSSDQQNKSSSDPAPKDEFRRPADPKAAQEQALPAKKARVEKQNTTLKYEDAYLRAIPRSNQYEKSFMHRNIISHVKATGNDFIITASEDGHLKFWKKKHNEGIEFVKHFRCHLKGFSDIAINHTGALMATCCTQDKTVKVFDVANFDMINMFKLDFSPRCVCFVHQGSDLISALAISDANSGKIYVLDANGDNKHPIHIFESLHQHPVILIQYTAAYDVAISFDEIGMAEYWSGSKNGFEFPRTVNFEFKTDTDLYEFCKIKKLPKALTISPDGRTFAVWCSNAYIYIFNLANGRIIKKLDETLHRYIEMGKETKGNGLPAIEWNRRVALEKEMNRDSNALRFISMAYDSSGNFLIFPTPLGITVFNLVTDKVVRRIGLGENLRFIGVTLCRAVPSVTEKLQGAATSVRVEAADNPNLRISEPDPMLVACAHRSNRFYLFTNVEPYAEEADGSTHTRDVYNEKPLNEDMITAVEEEAPQSKLCNRAIVYTTFGDIHIELYPDKTPKTVENFCTHARRGYYNGHTFHRVIKSFMIQTGDPTGRGTGGQSIWGGDFEDEFHPTLRHDKAFKVSMANAGPNTNGSQFFVTVCPAEWLDGKNTIFGQVVEGYNVVQKINQVPVYEKSGRPREEISIISISLKSV</sequence>
<dbReference type="GO" id="GO:0003755">
    <property type="term" value="F:peptidyl-prolyl cis-trans isomerase activity"/>
    <property type="evidence" value="ECO:0007669"/>
    <property type="project" value="UniProtKB-KW"/>
</dbReference>
<dbReference type="SMART" id="SM00320">
    <property type="entry name" value="WD40"/>
    <property type="match status" value="3"/>
</dbReference>
<keyword evidence="5" id="KW-0697">Rotamase</keyword>
<evidence type="ECO:0000256" key="6">
    <source>
        <dbReference type="ARBA" id="ARBA00023235"/>
    </source>
</evidence>
<evidence type="ECO:0000256" key="7">
    <source>
        <dbReference type="SAM" id="MobiDB-lite"/>
    </source>
</evidence>
<keyword evidence="9" id="KW-1185">Reference proteome</keyword>
<organism evidence="9 10">
    <name type="scientific">Globodera rostochiensis</name>
    <name type="common">Golden nematode worm</name>
    <name type="synonym">Heterodera rostochiensis</name>
    <dbReference type="NCBI Taxonomy" id="31243"/>
    <lineage>
        <taxon>Eukaryota</taxon>
        <taxon>Metazoa</taxon>
        <taxon>Ecdysozoa</taxon>
        <taxon>Nematoda</taxon>
        <taxon>Chromadorea</taxon>
        <taxon>Rhabditida</taxon>
        <taxon>Tylenchina</taxon>
        <taxon>Tylenchomorpha</taxon>
        <taxon>Tylenchoidea</taxon>
        <taxon>Heteroderidae</taxon>
        <taxon>Heteroderinae</taxon>
        <taxon>Globodera</taxon>
    </lineage>
</organism>
<dbReference type="InterPro" id="IPR036322">
    <property type="entry name" value="WD40_repeat_dom_sf"/>
</dbReference>
<dbReference type="GO" id="GO:0005634">
    <property type="term" value="C:nucleus"/>
    <property type="evidence" value="ECO:0007669"/>
    <property type="project" value="UniProtKB-ARBA"/>
</dbReference>
<dbReference type="InterPro" id="IPR002130">
    <property type="entry name" value="Cyclophilin-type_PPIase_dom"/>
</dbReference>
<feature type="region of interest" description="Disordered" evidence="7">
    <location>
        <begin position="1"/>
        <end position="45"/>
    </location>
</feature>
<accession>A0A914I6V2</accession>
<name>A0A914I6V2_GLORO</name>
<dbReference type="SUPFAM" id="SSF50978">
    <property type="entry name" value="WD40 repeat-like"/>
    <property type="match status" value="1"/>
</dbReference>
<dbReference type="PANTHER" id="PTHR45625:SF4">
    <property type="entry name" value="PEPTIDYLPROLYL ISOMERASE DOMAIN AND WD REPEAT-CONTAINING PROTEIN 1"/>
    <property type="match status" value="1"/>
</dbReference>
<dbReference type="InterPro" id="IPR015943">
    <property type="entry name" value="WD40/YVTN_repeat-like_dom_sf"/>
</dbReference>
<dbReference type="InterPro" id="IPR029000">
    <property type="entry name" value="Cyclophilin-like_dom_sf"/>
</dbReference>